<dbReference type="InterPro" id="IPR051950">
    <property type="entry name" value="Dev_reg/Prot_inhib"/>
</dbReference>
<keyword evidence="3" id="KW-0677">Repeat</keyword>
<accession>A0A132AGL0</accession>
<keyword evidence="2" id="KW-0964">Secreted</keyword>
<reference evidence="6 7" key="1">
    <citation type="journal article" date="2015" name="Parasit. Vectors">
        <title>Draft genome of the scabies mite.</title>
        <authorList>
            <person name="Rider S.D.Jr."/>
            <person name="Morgan M.S."/>
            <person name="Arlian L.G."/>
        </authorList>
    </citation>
    <scope>NUCLEOTIDE SEQUENCE [LARGE SCALE GENOMIC DNA]</scope>
    <source>
        <strain evidence="6">Arlian Lab</strain>
    </source>
</reference>
<dbReference type="GO" id="GO:0005615">
    <property type="term" value="C:extracellular space"/>
    <property type="evidence" value="ECO:0007669"/>
    <property type="project" value="TreeGrafter"/>
</dbReference>
<protein>
    <recommendedName>
        <fullName evidence="5">Thyroglobulin type-1 domain-containing protein</fullName>
    </recommendedName>
</protein>
<dbReference type="Gene3D" id="4.10.800.10">
    <property type="entry name" value="Thyroglobulin type-1"/>
    <property type="match status" value="2"/>
</dbReference>
<dbReference type="GO" id="GO:0005604">
    <property type="term" value="C:basement membrane"/>
    <property type="evidence" value="ECO:0007669"/>
    <property type="project" value="TreeGrafter"/>
</dbReference>
<evidence type="ECO:0000259" key="5">
    <source>
        <dbReference type="SMART" id="SM00211"/>
    </source>
</evidence>
<dbReference type="VEuPathDB" id="VectorBase:SSCA006270"/>
<dbReference type="Proteomes" id="UP000616769">
    <property type="component" value="Unassembled WGS sequence"/>
</dbReference>
<keyword evidence="4" id="KW-1015">Disulfide bond</keyword>
<proteinExistence type="predicted"/>
<dbReference type="OrthoDB" id="6503369at2759"/>
<dbReference type="EMBL" id="JXLN01014557">
    <property type="protein sequence ID" value="KPM10124.1"/>
    <property type="molecule type" value="Genomic_DNA"/>
</dbReference>
<evidence type="ECO:0000256" key="2">
    <source>
        <dbReference type="ARBA" id="ARBA00022525"/>
    </source>
</evidence>
<evidence type="ECO:0000313" key="7">
    <source>
        <dbReference type="Proteomes" id="UP000616769"/>
    </source>
</evidence>
<dbReference type="SUPFAM" id="SSF57610">
    <property type="entry name" value="Thyroglobulin type-1 domain"/>
    <property type="match status" value="3"/>
</dbReference>
<evidence type="ECO:0000313" key="6">
    <source>
        <dbReference type="EMBL" id="KPM10124.1"/>
    </source>
</evidence>
<dbReference type="PANTHER" id="PTHR12352">
    <property type="entry name" value="SECRETED MODULAR CALCIUM-BINDING PROTEIN"/>
    <property type="match status" value="1"/>
</dbReference>
<dbReference type="AlphaFoldDB" id="A0A132AGL0"/>
<evidence type="ECO:0000256" key="4">
    <source>
        <dbReference type="ARBA" id="ARBA00023157"/>
    </source>
</evidence>
<dbReference type="GO" id="GO:0007160">
    <property type="term" value="P:cell-matrix adhesion"/>
    <property type="evidence" value="ECO:0007669"/>
    <property type="project" value="TreeGrafter"/>
</dbReference>
<evidence type="ECO:0000256" key="3">
    <source>
        <dbReference type="ARBA" id="ARBA00022737"/>
    </source>
</evidence>
<evidence type="ECO:0000256" key="1">
    <source>
        <dbReference type="ARBA" id="ARBA00004613"/>
    </source>
</evidence>
<comment type="subcellular location">
    <subcellularLocation>
        <location evidence="1">Secreted</location>
    </subcellularLocation>
</comment>
<dbReference type="Pfam" id="PF00086">
    <property type="entry name" value="Thyroglobulin_1"/>
    <property type="match status" value="1"/>
</dbReference>
<organism evidence="6 7">
    <name type="scientific">Sarcoptes scabiei</name>
    <name type="common">Itch mite</name>
    <name type="synonym">Acarus scabiei</name>
    <dbReference type="NCBI Taxonomy" id="52283"/>
    <lineage>
        <taxon>Eukaryota</taxon>
        <taxon>Metazoa</taxon>
        <taxon>Ecdysozoa</taxon>
        <taxon>Arthropoda</taxon>
        <taxon>Chelicerata</taxon>
        <taxon>Arachnida</taxon>
        <taxon>Acari</taxon>
        <taxon>Acariformes</taxon>
        <taxon>Sarcoptiformes</taxon>
        <taxon>Astigmata</taxon>
        <taxon>Psoroptidia</taxon>
        <taxon>Sarcoptoidea</taxon>
        <taxon>Sarcoptidae</taxon>
        <taxon>Sarcoptinae</taxon>
        <taxon>Sarcoptes</taxon>
    </lineage>
</organism>
<feature type="domain" description="Thyroglobulin type-1" evidence="5">
    <location>
        <begin position="105"/>
        <end position="153"/>
    </location>
</feature>
<dbReference type="PANTHER" id="PTHR12352:SF3">
    <property type="entry name" value="NIDOGEN-2"/>
    <property type="match status" value="1"/>
</dbReference>
<dbReference type="SMART" id="SM00211">
    <property type="entry name" value="TY"/>
    <property type="match status" value="2"/>
</dbReference>
<name>A0A132AGL0_SARSC</name>
<feature type="domain" description="Thyroglobulin type-1" evidence="5">
    <location>
        <begin position="178"/>
        <end position="225"/>
    </location>
</feature>
<gene>
    <name evidence="6" type="ORF">QR98_0086740</name>
</gene>
<comment type="caution">
    <text evidence="6">The sequence shown here is derived from an EMBL/GenBank/DDBJ whole genome shotgun (WGS) entry which is preliminary data.</text>
</comment>
<sequence length="237" mass="27671">MIFDQQPECDQFGDYAVRQCRHGTLCQCVKPFLNITSGELQIQPIFGTDVYTKRNSMNCLCSYQFEKMNEKLREFVNSLEQNQRRTMADSKDLTHWPNQIEPIFSVRCKPNGNYEPFQIYGNYTYCVEESTGKVIDRPVRYEHAKDLPCYAIVWIRVEENIQKHPWIGMMIILREHSNANGNYLPLQCSTTECYCVDPITGFAVTDGSLKTEKKIIKSFKCYLNYPNKQLLDLLIDI</sequence>
<dbReference type="InterPro" id="IPR000716">
    <property type="entry name" value="Thyroglobulin_1"/>
</dbReference>
<dbReference type="InterPro" id="IPR036857">
    <property type="entry name" value="Thyroglobulin_1_sf"/>
</dbReference>